<name>C4IY31_MAIZE</name>
<proteinExistence type="evidence at transcript level"/>
<sequence>MESRCSRELSPLTARIIIHLCTQGFSSAASPPPPPLQPPSAKFAWMWMWMGSRRAALLFRACALVSSLVGLSGPDKLGEDRTYCLALFYTACPLPSSPSPLELPTVQQIRQNSFASASVWSPNHFLRLPKRGSCLFDCFHFISFGVQRKENGLVGFSVVPQAKRCCQCLSINNASCLAFAEHFFAYK</sequence>
<organism evidence="1">
    <name type="scientific">Zea mays</name>
    <name type="common">Maize</name>
    <dbReference type="NCBI Taxonomy" id="4577"/>
    <lineage>
        <taxon>Eukaryota</taxon>
        <taxon>Viridiplantae</taxon>
        <taxon>Streptophyta</taxon>
        <taxon>Embryophyta</taxon>
        <taxon>Tracheophyta</taxon>
        <taxon>Spermatophyta</taxon>
        <taxon>Magnoliopsida</taxon>
        <taxon>Liliopsida</taxon>
        <taxon>Poales</taxon>
        <taxon>Poaceae</taxon>
        <taxon>PACMAD clade</taxon>
        <taxon>Panicoideae</taxon>
        <taxon>Andropogonodae</taxon>
        <taxon>Andropogoneae</taxon>
        <taxon>Tripsacinae</taxon>
        <taxon>Zea</taxon>
    </lineage>
</organism>
<dbReference type="EMBL" id="BT083478">
    <property type="protein sequence ID" value="ACR33831.1"/>
    <property type="molecule type" value="mRNA"/>
</dbReference>
<protein>
    <submittedName>
        <fullName evidence="1">Uncharacterized protein</fullName>
    </submittedName>
</protein>
<dbReference type="AlphaFoldDB" id="C4IY31"/>
<reference evidence="1" key="1">
    <citation type="journal article" date="2009" name="PLoS Genet.">
        <title>Sequencing, mapping, and analysis of 27,455 maize full-length cDNAs.</title>
        <authorList>
            <person name="Soderlund C."/>
            <person name="Descour A."/>
            <person name="Kudrna D."/>
            <person name="Bomhoff M."/>
            <person name="Boyd L."/>
            <person name="Currie J."/>
            <person name="Angelova A."/>
            <person name="Collura K."/>
            <person name="Wissotski M."/>
            <person name="Ashley E."/>
            <person name="Morrow D."/>
            <person name="Fernandes J."/>
            <person name="Walbot V."/>
            <person name="Yu Y."/>
        </authorList>
    </citation>
    <scope>NUCLEOTIDE SEQUENCE</scope>
    <source>
        <strain evidence="1">B73</strain>
    </source>
</reference>
<evidence type="ECO:0000313" key="1">
    <source>
        <dbReference type="EMBL" id="ACR33831.1"/>
    </source>
</evidence>
<accession>C4IY31</accession>